<feature type="short sequence motif" description="VHIID" evidence="3">
    <location>
        <begin position="266"/>
        <end position="270"/>
    </location>
</feature>
<dbReference type="InterPro" id="IPR005202">
    <property type="entry name" value="TF_GRAS"/>
</dbReference>
<proteinExistence type="inferred from homology"/>
<dbReference type="AlphaFoldDB" id="A0AA88R3F3"/>
<comment type="caution">
    <text evidence="4">The sequence shown here is derived from an EMBL/GenBank/DDBJ whole genome shotgun (WGS) entry which is preliminary data.</text>
</comment>
<dbReference type="Pfam" id="PF03514">
    <property type="entry name" value="GRAS"/>
    <property type="match status" value="1"/>
</dbReference>
<keyword evidence="1" id="KW-0805">Transcription regulation</keyword>
<evidence type="ECO:0000313" key="5">
    <source>
        <dbReference type="Proteomes" id="UP001187471"/>
    </source>
</evidence>
<dbReference type="PANTHER" id="PTHR31636">
    <property type="entry name" value="OSJNBA0084A10.13 PROTEIN-RELATED"/>
    <property type="match status" value="1"/>
</dbReference>
<dbReference type="Proteomes" id="UP001187471">
    <property type="component" value="Unassembled WGS sequence"/>
</dbReference>
<keyword evidence="2" id="KW-0804">Transcription</keyword>
<evidence type="ECO:0008006" key="6">
    <source>
        <dbReference type="Google" id="ProtNLM"/>
    </source>
</evidence>
<organism evidence="4 5">
    <name type="scientific">Escallonia rubra</name>
    <dbReference type="NCBI Taxonomy" id="112253"/>
    <lineage>
        <taxon>Eukaryota</taxon>
        <taxon>Viridiplantae</taxon>
        <taxon>Streptophyta</taxon>
        <taxon>Embryophyta</taxon>
        <taxon>Tracheophyta</taxon>
        <taxon>Spermatophyta</taxon>
        <taxon>Magnoliopsida</taxon>
        <taxon>eudicotyledons</taxon>
        <taxon>Gunneridae</taxon>
        <taxon>Pentapetalae</taxon>
        <taxon>asterids</taxon>
        <taxon>campanulids</taxon>
        <taxon>Escalloniales</taxon>
        <taxon>Escalloniaceae</taxon>
        <taxon>Escallonia</taxon>
    </lineage>
</organism>
<feature type="region of interest" description="SAW" evidence="3">
    <location>
        <begin position="457"/>
        <end position="535"/>
    </location>
</feature>
<sequence>MMQPDHLLQPSWQLFNINNSTLDQSGLYSLNADFQLEYEHGFSSLVSSPEDSSDIFSVAYSPTMFLDDFPEIPILGDDMQVTSPFEDIVQNMEGLEAIAGTTIDEMCRWLNESDCLEDFTPQMSIESEDVWSPGLSAKSSEASMVSSIDTSLILIGDDMEIDSQLSLSHLLKGYAEAIEMEQGELAEVIVGCINEKVNPVGEMLERITFNLFQFVGNQGDYLRQESSKNYDSALQVFYQSFPSGRFAHFAANSAIFEAMPDNVKIIHIVDFDMGEGVQWPPIIEAIGRKKKALRLTSIRSEEHDRDIAPPQWRFEETKRRLYDHAKSVGLNLKMEEMRLGDLVRANEERKKMGGEREWLAFNAMVSLPHMGRTRSRSHVMEFLKVAKELLTNSTTEKGIITFGDGEDAETMKNCSGYATFFQGRLRHYQALCESMEYNFPMYLAEARIAMESLFVAPHVSSTSWLQKWEDIRESSSFQATDGMKGWRLSNESLIEAKEMVKEGDTSYRVKMEGQNENEMVLEWRGTPLVRVSTWA</sequence>
<evidence type="ECO:0000256" key="1">
    <source>
        <dbReference type="ARBA" id="ARBA00023015"/>
    </source>
</evidence>
<accession>A0AA88R3F3</accession>
<evidence type="ECO:0000313" key="4">
    <source>
        <dbReference type="EMBL" id="KAK2972101.1"/>
    </source>
</evidence>
<evidence type="ECO:0000256" key="2">
    <source>
        <dbReference type="ARBA" id="ARBA00023163"/>
    </source>
</evidence>
<keyword evidence="5" id="KW-1185">Reference proteome</keyword>
<evidence type="ECO:0000256" key="3">
    <source>
        <dbReference type="PROSITE-ProRule" id="PRU01191"/>
    </source>
</evidence>
<dbReference type="PROSITE" id="PS50985">
    <property type="entry name" value="GRAS"/>
    <property type="match status" value="1"/>
</dbReference>
<protein>
    <recommendedName>
        <fullName evidence="6">Nodulation-signaling pathway 2 protein</fullName>
    </recommendedName>
</protein>
<comment type="similarity">
    <text evidence="3">Belongs to the GRAS family.</text>
</comment>
<gene>
    <name evidence="4" type="ORF">RJ640_010264</name>
</gene>
<dbReference type="EMBL" id="JAVXUO010002539">
    <property type="protein sequence ID" value="KAK2972101.1"/>
    <property type="molecule type" value="Genomic_DNA"/>
</dbReference>
<reference evidence="4" key="1">
    <citation type="submission" date="2022-12" db="EMBL/GenBank/DDBJ databases">
        <title>Draft genome assemblies for two species of Escallonia (Escalloniales).</title>
        <authorList>
            <person name="Chanderbali A."/>
            <person name="Dervinis C."/>
            <person name="Anghel I."/>
            <person name="Soltis D."/>
            <person name="Soltis P."/>
            <person name="Zapata F."/>
        </authorList>
    </citation>
    <scope>NUCLEOTIDE SEQUENCE</scope>
    <source>
        <strain evidence="4">UCBG92.1500</strain>
        <tissue evidence="4">Leaf</tissue>
    </source>
</reference>
<name>A0AA88R3F3_9ASTE</name>
<comment type="caution">
    <text evidence="3">Lacks conserved residue(s) required for the propagation of feature annotation.</text>
</comment>